<dbReference type="EMBL" id="JBHSQI010000002">
    <property type="protein sequence ID" value="MFC6152841.1"/>
    <property type="molecule type" value="Genomic_DNA"/>
</dbReference>
<reference evidence="5" key="1">
    <citation type="journal article" date="2019" name="Int. J. Syst. Evol. Microbiol.">
        <title>The Global Catalogue of Microorganisms (GCM) 10K type strain sequencing project: providing services to taxonomists for standard genome sequencing and annotation.</title>
        <authorList>
            <consortium name="The Broad Institute Genomics Platform"/>
            <consortium name="The Broad Institute Genome Sequencing Center for Infectious Disease"/>
            <person name="Wu L."/>
            <person name="Ma J."/>
        </authorList>
    </citation>
    <scope>NUCLEOTIDE SEQUENCE [LARGE SCALE GENOMIC DNA]</scope>
    <source>
        <strain evidence="5">DFY28</strain>
    </source>
</reference>
<comment type="similarity">
    <text evidence="1">Belongs to the short-chain dehydrogenases/reductases (SDR) family.</text>
</comment>
<dbReference type="CDD" id="cd05233">
    <property type="entry name" value="SDR_c"/>
    <property type="match status" value="1"/>
</dbReference>
<feature type="region of interest" description="Disordered" evidence="3">
    <location>
        <begin position="1"/>
        <end position="20"/>
    </location>
</feature>
<keyword evidence="5" id="KW-1185">Reference proteome</keyword>
<sequence>MSPAQTAGNETAGAENAGAHQTGAAQRFAGQVALVTGAGSGIGAAVARQLAAEGAARVHVVDVVEANAFAVAEQVGGSAHVVDVSDPDAVEAAFGAVVAESGRVDVVVHAAGVDDAESKARMLAAMEKGEPVDVLTQLSDEGWRRVLSINLDGTFHILRAAVRRMKPQGSGAIVTVGSSAAFDTLVGYPHYAASKAGVHAVSQAVAKEVIPFGIRVNTVAPGPVDTAMAARTPASVRAAMEASGAIGYATPEQLADNICYLASPASANVVGAVLLSNGGRFTV</sequence>
<dbReference type="PANTHER" id="PTHR42760:SF133">
    <property type="entry name" value="3-OXOACYL-[ACYL-CARRIER-PROTEIN] REDUCTASE"/>
    <property type="match status" value="1"/>
</dbReference>
<evidence type="ECO:0000256" key="2">
    <source>
        <dbReference type="ARBA" id="ARBA00023002"/>
    </source>
</evidence>
<dbReference type="Proteomes" id="UP001596098">
    <property type="component" value="Unassembled WGS sequence"/>
</dbReference>
<dbReference type="Gene3D" id="3.40.50.720">
    <property type="entry name" value="NAD(P)-binding Rossmann-like Domain"/>
    <property type="match status" value="1"/>
</dbReference>
<accession>A0ABW1QTQ8</accession>
<evidence type="ECO:0000256" key="1">
    <source>
        <dbReference type="ARBA" id="ARBA00006484"/>
    </source>
</evidence>
<comment type="caution">
    <text evidence="4">The sequence shown here is derived from an EMBL/GenBank/DDBJ whole genome shotgun (WGS) entry which is preliminary data.</text>
</comment>
<dbReference type="RefSeq" id="WP_128219525.1">
    <property type="nucleotide sequence ID" value="NZ_CP034929.1"/>
</dbReference>
<organism evidence="4 5">
    <name type="scientific">Nocardioides yefusunii</name>
    <dbReference type="NCBI Taxonomy" id="2500546"/>
    <lineage>
        <taxon>Bacteria</taxon>
        <taxon>Bacillati</taxon>
        <taxon>Actinomycetota</taxon>
        <taxon>Actinomycetes</taxon>
        <taxon>Propionibacteriales</taxon>
        <taxon>Nocardioidaceae</taxon>
        <taxon>Nocardioides</taxon>
    </lineage>
</organism>
<dbReference type="EC" id="1.1.1.-" evidence="4"/>
<dbReference type="PRINTS" id="PR00081">
    <property type="entry name" value="GDHRDH"/>
</dbReference>
<evidence type="ECO:0000256" key="3">
    <source>
        <dbReference type="SAM" id="MobiDB-lite"/>
    </source>
</evidence>
<keyword evidence="2 4" id="KW-0560">Oxidoreductase</keyword>
<dbReference type="SUPFAM" id="SSF51735">
    <property type="entry name" value="NAD(P)-binding Rossmann-fold domains"/>
    <property type="match status" value="1"/>
</dbReference>
<gene>
    <name evidence="4" type="ORF">ACFPWU_04060</name>
</gene>
<dbReference type="PANTHER" id="PTHR42760">
    <property type="entry name" value="SHORT-CHAIN DEHYDROGENASES/REDUCTASES FAMILY MEMBER"/>
    <property type="match status" value="1"/>
</dbReference>
<feature type="compositionally biased region" description="Low complexity" evidence="3">
    <location>
        <begin position="1"/>
        <end position="19"/>
    </location>
</feature>
<dbReference type="InterPro" id="IPR020904">
    <property type="entry name" value="Sc_DH/Rdtase_CS"/>
</dbReference>
<name>A0ABW1QTQ8_9ACTN</name>
<proteinExistence type="inferred from homology"/>
<evidence type="ECO:0000313" key="4">
    <source>
        <dbReference type="EMBL" id="MFC6152841.1"/>
    </source>
</evidence>
<dbReference type="PROSITE" id="PS00061">
    <property type="entry name" value="ADH_SHORT"/>
    <property type="match status" value="1"/>
</dbReference>
<dbReference type="InterPro" id="IPR036291">
    <property type="entry name" value="NAD(P)-bd_dom_sf"/>
</dbReference>
<protein>
    <submittedName>
        <fullName evidence="4">SDR family NAD(P)-dependent oxidoreductase</fullName>
        <ecNumber evidence="4">1.1.1.-</ecNumber>
    </submittedName>
</protein>
<dbReference type="Pfam" id="PF13561">
    <property type="entry name" value="adh_short_C2"/>
    <property type="match status" value="1"/>
</dbReference>
<dbReference type="InterPro" id="IPR002347">
    <property type="entry name" value="SDR_fam"/>
</dbReference>
<dbReference type="GO" id="GO:0016491">
    <property type="term" value="F:oxidoreductase activity"/>
    <property type="evidence" value="ECO:0007669"/>
    <property type="project" value="UniProtKB-KW"/>
</dbReference>
<dbReference type="PRINTS" id="PR00080">
    <property type="entry name" value="SDRFAMILY"/>
</dbReference>
<evidence type="ECO:0000313" key="5">
    <source>
        <dbReference type="Proteomes" id="UP001596098"/>
    </source>
</evidence>